<dbReference type="GO" id="GO:0006096">
    <property type="term" value="P:glycolytic process"/>
    <property type="evidence" value="ECO:0007669"/>
    <property type="project" value="UniProtKB-UniRule"/>
</dbReference>
<dbReference type="PANTHER" id="PTHR43128">
    <property type="entry name" value="L-2-HYDROXYCARBOXYLATE DEHYDROGENASE (NAD(P)(+))"/>
    <property type="match status" value="1"/>
</dbReference>
<dbReference type="EC" id="1.1.1.27" evidence="3 6"/>
<accession>A0A1E3AJQ1</accession>
<dbReference type="InterPro" id="IPR001236">
    <property type="entry name" value="Lactate/malate_DH_N"/>
</dbReference>
<feature type="binding site" evidence="6">
    <location>
        <position position="15"/>
    </location>
    <ligand>
        <name>NAD(+)</name>
        <dbReference type="ChEBI" id="CHEBI:57540"/>
    </ligand>
</feature>
<dbReference type="Gene3D" id="3.40.50.720">
    <property type="entry name" value="NAD(P)-binding Rossmann-like Domain"/>
    <property type="match status" value="1"/>
</dbReference>
<dbReference type="GO" id="GO:0005737">
    <property type="term" value="C:cytoplasm"/>
    <property type="evidence" value="ECO:0007669"/>
    <property type="project" value="UniProtKB-SubCell"/>
</dbReference>
<feature type="binding site" evidence="6">
    <location>
        <position position="67"/>
    </location>
    <ligand>
        <name>NAD(+)</name>
        <dbReference type="ChEBI" id="CHEBI:57540"/>
    </ligand>
</feature>
<feature type="binding site" evidence="6 8">
    <location>
        <position position="36"/>
    </location>
    <ligand>
        <name>NAD(+)</name>
        <dbReference type="ChEBI" id="CHEBI:57540"/>
    </ligand>
</feature>
<dbReference type="Gene3D" id="3.90.110.10">
    <property type="entry name" value="Lactate dehydrogenase/glycoside hydrolase, family 4, C-terminal"/>
    <property type="match status" value="1"/>
</dbReference>
<reference evidence="11 12" key="1">
    <citation type="submission" date="2016-07" db="EMBL/GenBank/DDBJ databases">
        <title>Characterization of isolates of Eisenbergiella tayi derived from blood cultures, using whole genome sequencing.</title>
        <authorList>
            <person name="Burdz T."/>
            <person name="Wiebe D."/>
            <person name="Huynh C."/>
            <person name="Bernard K."/>
        </authorList>
    </citation>
    <scope>NUCLEOTIDE SEQUENCE [LARGE SCALE GENOMIC DNA]</scope>
    <source>
        <strain evidence="11 12">NML 110608</strain>
    </source>
</reference>
<dbReference type="GO" id="GO:0004459">
    <property type="term" value="F:L-lactate dehydrogenase (NAD+) activity"/>
    <property type="evidence" value="ECO:0007669"/>
    <property type="project" value="UniProtKB-UniRule"/>
</dbReference>
<comment type="pathway">
    <text evidence="1 6">Fermentation; pyruvate fermentation to lactate; (S)-lactate from pyruvate: step 1/1.</text>
</comment>
<gene>
    <name evidence="11" type="primary">ldh_1</name>
    <name evidence="6" type="synonym">ldh</name>
    <name evidence="11" type="ORF">BEI61_00549</name>
</gene>
<dbReference type="AlphaFoldDB" id="A0A1E3AJQ1"/>
<dbReference type="Proteomes" id="UP000094067">
    <property type="component" value="Unassembled WGS sequence"/>
</dbReference>
<evidence type="ECO:0000256" key="3">
    <source>
        <dbReference type="ARBA" id="ARBA00012967"/>
    </source>
</evidence>
<evidence type="ECO:0000256" key="5">
    <source>
        <dbReference type="ARBA" id="ARBA00023027"/>
    </source>
</evidence>
<dbReference type="Pfam" id="PF00056">
    <property type="entry name" value="Ldh_1_N"/>
    <property type="match status" value="1"/>
</dbReference>
<organism evidence="11 12">
    <name type="scientific">Eisenbergiella tayi</name>
    <dbReference type="NCBI Taxonomy" id="1432052"/>
    <lineage>
        <taxon>Bacteria</taxon>
        <taxon>Bacillati</taxon>
        <taxon>Bacillota</taxon>
        <taxon>Clostridia</taxon>
        <taxon>Lachnospirales</taxon>
        <taxon>Lachnospiraceae</taxon>
        <taxon>Eisenbergiella</taxon>
    </lineage>
</organism>
<comment type="subunit">
    <text evidence="6">Homotetramer.</text>
</comment>
<dbReference type="HAMAP" id="MF_00488">
    <property type="entry name" value="Lactate_dehydrog"/>
    <property type="match status" value="1"/>
</dbReference>
<evidence type="ECO:0000313" key="12">
    <source>
        <dbReference type="Proteomes" id="UP000094067"/>
    </source>
</evidence>
<evidence type="ECO:0000256" key="7">
    <source>
        <dbReference type="PIRSR" id="PIRSR000102-1"/>
    </source>
</evidence>
<dbReference type="RefSeq" id="WP_069151145.1">
    <property type="nucleotide sequence ID" value="NZ_MCGH01000001.1"/>
</dbReference>
<keyword evidence="5 6" id="KW-0520">NAD</keyword>
<comment type="caution">
    <text evidence="11">The sequence shown here is derived from an EMBL/GenBank/DDBJ whole genome shotgun (WGS) entry which is preliminary data.</text>
</comment>
<evidence type="ECO:0000256" key="1">
    <source>
        <dbReference type="ARBA" id="ARBA00004843"/>
    </source>
</evidence>
<dbReference type="GO" id="GO:0006089">
    <property type="term" value="P:lactate metabolic process"/>
    <property type="evidence" value="ECO:0007669"/>
    <property type="project" value="TreeGrafter"/>
</dbReference>
<dbReference type="InterPro" id="IPR015955">
    <property type="entry name" value="Lactate_DH/Glyco_Ohase_4_C"/>
</dbReference>
<dbReference type="SUPFAM" id="SSF56327">
    <property type="entry name" value="LDH C-terminal domain-like"/>
    <property type="match status" value="1"/>
</dbReference>
<dbReference type="EMBL" id="MCGH01000001">
    <property type="protein sequence ID" value="ODM08920.1"/>
    <property type="molecule type" value="Genomic_DNA"/>
</dbReference>
<dbReference type="UniPathway" id="UPA00554">
    <property type="reaction ID" value="UER00611"/>
</dbReference>
<feature type="binding site" evidence="6">
    <location>
        <position position="234"/>
    </location>
    <ligand>
        <name>substrate</name>
    </ligand>
</feature>
<dbReference type="InterPro" id="IPR001557">
    <property type="entry name" value="L-lactate/malate_DH"/>
</dbReference>
<feature type="binding site" evidence="8">
    <location>
        <begin position="11"/>
        <end position="16"/>
    </location>
    <ligand>
        <name>NAD(+)</name>
        <dbReference type="ChEBI" id="CHEBI:57540"/>
    </ligand>
</feature>
<feature type="active site" description="Proton acceptor" evidence="6 7">
    <location>
        <position position="179"/>
    </location>
</feature>
<sequence length="333" mass="35561">MKQAGKVIIIGAGHVGSHAAYALASQGLAGEIVLIDIDREKAAAQALDIGDAVAYLPYPVKIKAGDYKDAGDGDVMVIAVGTNPDKAKGETRMDTLAATAAIIRDVAEEIRRSGFHGILVSISNPADVIAHYLQYLLSWPAGKIISTGTTLDSARLRRVTAEAAGVSIEDVEGYALGEHGESQIAAWSTVSVQGRALSELREENKEKYGRIDWELLAGEVRGGGWIILEGKGSTEFGIGAALAEVVRAVWEDKGTILPVSTLLNGEYGQHGVYASVPAVLGRKGVKKVVELKLTEEEKEKFGESCRIMRENFELAVTWYEKTRKARNDGAASA</sequence>
<proteinExistence type="inferred from homology"/>
<keyword evidence="4 6" id="KW-0560">Oxidoreductase</keyword>
<protein>
    <recommendedName>
        <fullName evidence="3 6">L-lactate dehydrogenase</fullName>
        <shortName evidence="6">L-LDH</shortName>
        <ecNumber evidence="3 6">1.1.1.27</ecNumber>
    </recommendedName>
</protein>
<dbReference type="PRINTS" id="PR00086">
    <property type="entry name" value="LLDHDRGNASE"/>
</dbReference>
<comment type="caution">
    <text evidence="6">Lacks conserved residue(s) required for the propagation of feature annotation.</text>
</comment>
<feature type="binding site" evidence="6">
    <location>
        <position position="147"/>
    </location>
    <ligand>
        <name>NAD(+)</name>
        <dbReference type="ChEBI" id="CHEBI:57540"/>
    </ligand>
</feature>
<feature type="binding site" evidence="6">
    <location>
        <begin position="124"/>
        <end position="127"/>
    </location>
    <ligand>
        <name>substrate</name>
    </ligand>
</feature>
<comment type="similarity">
    <text evidence="2 6">Belongs to the LDH/MDH superfamily. LDH family.</text>
</comment>
<evidence type="ECO:0000256" key="2">
    <source>
        <dbReference type="ARBA" id="ARBA00006054"/>
    </source>
</evidence>
<evidence type="ECO:0000256" key="6">
    <source>
        <dbReference type="HAMAP-Rule" id="MF_00488"/>
    </source>
</evidence>
<feature type="domain" description="Lactate/malate dehydrogenase C-terminal" evidence="10">
    <location>
        <begin position="149"/>
        <end position="315"/>
    </location>
</feature>
<dbReference type="SUPFAM" id="SSF51735">
    <property type="entry name" value="NAD(P)-binding Rossmann-fold domains"/>
    <property type="match status" value="1"/>
</dbReference>
<feature type="binding site" evidence="6 8">
    <location>
        <begin position="122"/>
        <end position="124"/>
    </location>
    <ligand>
        <name>NAD(+)</name>
        <dbReference type="ChEBI" id="CHEBI:57540"/>
    </ligand>
</feature>
<feature type="domain" description="Lactate/malate dehydrogenase N-terminal" evidence="9">
    <location>
        <begin position="6"/>
        <end position="140"/>
    </location>
</feature>
<evidence type="ECO:0000313" key="11">
    <source>
        <dbReference type="EMBL" id="ODM08920.1"/>
    </source>
</evidence>
<feature type="binding site" evidence="6">
    <location>
        <begin position="152"/>
        <end position="155"/>
    </location>
    <ligand>
        <name>substrate</name>
    </ligand>
</feature>
<dbReference type="NCBIfam" id="TIGR01771">
    <property type="entry name" value="L-LDH-NAD"/>
    <property type="match status" value="1"/>
</dbReference>
<comment type="function">
    <text evidence="6">Catalyzes the conversion of lactate to pyruvate.</text>
</comment>
<dbReference type="InterPro" id="IPR022383">
    <property type="entry name" value="Lactate/malate_DH_C"/>
</dbReference>
<comment type="catalytic activity">
    <reaction evidence="6">
        <text>(S)-lactate + NAD(+) = pyruvate + NADH + H(+)</text>
        <dbReference type="Rhea" id="RHEA:23444"/>
        <dbReference type="ChEBI" id="CHEBI:15361"/>
        <dbReference type="ChEBI" id="CHEBI:15378"/>
        <dbReference type="ChEBI" id="CHEBI:16651"/>
        <dbReference type="ChEBI" id="CHEBI:57540"/>
        <dbReference type="ChEBI" id="CHEBI:57945"/>
        <dbReference type="EC" id="1.1.1.27"/>
    </reaction>
</comment>
<dbReference type="PIRSF" id="PIRSF000102">
    <property type="entry name" value="Lac_mal_DH"/>
    <property type="match status" value="1"/>
</dbReference>
<dbReference type="InterPro" id="IPR011304">
    <property type="entry name" value="L-lactate_DH"/>
</dbReference>
<feature type="binding site" evidence="6">
    <location>
        <position position="92"/>
    </location>
    <ligand>
        <name>substrate</name>
    </ligand>
</feature>
<dbReference type="PATRIC" id="fig|1432052.4.peg.614"/>
<dbReference type="PANTHER" id="PTHR43128:SF31">
    <property type="entry name" value="L-LACTATE DEHYDROGENASE"/>
    <property type="match status" value="1"/>
</dbReference>
<dbReference type="CDD" id="cd05291">
    <property type="entry name" value="HicDH_like"/>
    <property type="match status" value="1"/>
</dbReference>
<evidence type="ECO:0000259" key="10">
    <source>
        <dbReference type="Pfam" id="PF02866"/>
    </source>
</evidence>
<comment type="subcellular location">
    <subcellularLocation>
        <location evidence="6">Cytoplasm</location>
    </subcellularLocation>
</comment>
<keyword evidence="6" id="KW-0963">Cytoplasm</keyword>
<feature type="binding site" evidence="6">
    <location>
        <position position="41"/>
    </location>
    <ligand>
        <name>NAD(+)</name>
        <dbReference type="ChEBI" id="CHEBI:57540"/>
    </ligand>
</feature>
<evidence type="ECO:0000256" key="8">
    <source>
        <dbReference type="PIRSR" id="PIRSR000102-3"/>
    </source>
</evidence>
<evidence type="ECO:0000259" key="9">
    <source>
        <dbReference type="Pfam" id="PF00056"/>
    </source>
</evidence>
<evidence type="ECO:0000256" key="4">
    <source>
        <dbReference type="ARBA" id="ARBA00023002"/>
    </source>
</evidence>
<name>A0A1E3AJQ1_9FIRM</name>
<dbReference type="Pfam" id="PF02866">
    <property type="entry name" value="Ldh_1_C"/>
    <property type="match status" value="1"/>
</dbReference>
<dbReference type="InterPro" id="IPR036291">
    <property type="entry name" value="NAD(P)-bd_dom_sf"/>
</dbReference>